<accession>A0ABT9BIP6</accession>
<gene>
    <name evidence="5" type="ORF">Q5H93_17310</name>
</gene>
<evidence type="ECO:0000313" key="5">
    <source>
        <dbReference type="EMBL" id="MDO7876506.1"/>
    </source>
</evidence>
<keyword evidence="6" id="KW-1185">Reference proteome</keyword>
<dbReference type="SUPFAM" id="SSF69318">
    <property type="entry name" value="Integrin alpha N-terminal domain"/>
    <property type="match status" value="1"/>
</dbReference>
<evidence type="ECO:0000256" key="3">
    <source>
        <dbReference type="ARBA" id="ARBA00023180"/>
    </source>
</evidence>
<dbReference type="Proteomes" id="UP001176429">
    <property type="component" value="Unassembled WGS sequence"/>
</dbReference>
<dbReference type="RefSeq" id="WP_305007875.1">
    <property type="nucleotide sequence ID" value="NZ_JAUQSY010000012.1"/>
</dbReference>
<protein>
    <submittedName>
        <fullName evidence="5">T9SS type A sorting domain-containing protein</fullName>
    </submittedName>
</protein>
<dbReference type="NCBIfam" id="TIGR04183">
    <property type="entry name" value="Por_Secre_tail"/>
    <property type="match status" value="1"/>
</dbReference>
<dbReference type="InterPro" id="IPR026444">
    <property type="entry name" value="Secre_tail"/>
</dbReference>
<organism evidence="5 6">
    <name type="scientific">Hymenobacter aranciens</name>
    <dbReference type="NCBI Taxonomy" id="3063996"/>
    <lineage>
        <taxon>Bacteria</taxon>
        <taxon>Pseudomonadati</taxon>
        <taxon>Bacteroidota</taxon>
        <taxon>Cytophagia</taxon>
        <taxon>Cytophagales</taxon>
        <taxon>Hymenobacteraceae</taxon>
        <taxon>Hymenobacter</taxon>
    </lineage>
</organism>
<comment type="caution">
    <text evidence="5">The sequence shown here is derived from an EMBL/GenBank/DDBJ whole genome shotgun (WGS) entry which is preliminary data.</text>
</comment>
<keyword evidence="1" id="KW-0732">Signal</keyword>
<sequence length="573" mass="57089">MRFLILPGFVFAAFGASAQVITSLLPPRNALNAPRTTAVAATLSVPVAVGAGSALHVFSAQAGGHKAGTAAATGNIISITPTVEFKPGEIVRTTLAAGAGTAPQVWQFTAAAGQGPGVFRGATNPLIGSSTNDVEVADIDNDGDLDLLVVDILNRAITVARNAAGGTLAAPATALTLPSDYFPQELAIGDLDNDGDLDLAISTYFSTQGGNGAITIGLNDGQGAFTAPAPATLSTLVGNQPTGIEVGDIDADGDLDILTANYAANSVSVCRNNGSAGFTLAATVAVGISPRDLALGDLDGDGDLDLVTANGGGTPNASVRLNNGSGQFTAPAQGGSLSTGQQSIGVALGDVDGDGDLDALVTNPSSGSVSVCLNNAAGLLTPIVPAVALGGVPAATPFDVALGDIDGDGDLDGLAVNAYGNAPTVRVMINDGLGGFSLSRNYIVPLSATPNHIALGDLNGDGDLDLATDGITGSTTFNVRFNQLTTATQPAVAGAPATIWPNPVGRGTTLQVLTGTAAAGTITVQNLFGQLVHQQPFQQAKSDISTRSLAPGLYLLTVQAAGQAPRTQRVVVE</sequence>
<dbReference type="Pfam" id="PF13517">
    <property type="entry name" value="FG-GAP_3"/>
    <property type="match status" value="4"/>
</dbReference>
<dbReference type="EMBL" id="JAUQSY010000012">
    <property type="protein sequence ID" value="MDO7876506.1"/>
    <property type="molecule type" value="Genomic_DNA"/>
</dbReference>
<feature type="domain" description="Secretion system C-terminal sorting" evidence="4">
    <location>
        <begin position="499"/>
        <end position="565"/>
    </location>
</feature>
<evidence type="ECO:0000259" key="4">
    <source>
        <dbReference type="Pfam" id="PF18962"/>
    </source>
</evidence>
<dbReference type="InterPro" id="IPR013519">
    <property type="entry name" value="Int_alpha_beta-p"/>
</dbReference>
<proteinExistence type="predicted"/>
<keyword evidence="3" id="KW-0325">Glycoprotein</keyword>
<evidence type="ECO:0000256" key="1">
    <source>
        <dbReference type="ARBA" id="ARBA00022729"/>
    </source>
</evidence>
<evidence type="ECO:0000256" key="2">
    <source>
        <dbReference type="ARBA" id="ARBA00022737"/>
    </source>
</evidence>
<dbReference type="InterPro" id="IPR013517">
    <property type="entry name" value="FG-GAP"/>
</dbReference>
<name>A0ABT9BIP6_9BACT</name>
<dbReference type="PANTHER" id="PTHR46580:SF4">
    <property type="entry name" value="ATP_GTP-BINDING PROTEIN"/>
    <property type="match status" value="1"/>
</dbReference>
<reference evidence="5" key="1">
    <citation type="submission" date="2023-07" db="EMBL/GenBank/DDBJ databases">
        <authorList>
            <person name="Kim M.K."/>
        </authorList>
    </citation>
    <scope>NUCLEOTIDE SEQUENCE</scope>
    <source>
        <strain evidence="5">ASUV-10-1</strain>
    </source>
</reference>
<dbReference type="InterPro" id="IPR028994">
    <property type="entry name" value="Integrin_alpha_N"/>
</dbReference>
<evidence type="ECO:0000313" key="6">
    <source>
        <dbReference type="Proteomes" id="UP001176429"/>
    </source>
</evidence>
<keyword evidence="2" id="KW-0677">Repeat</keyword>
<dbReference type="SMART" id="SM00191">
    <property type="entry name" value="Int_alpha"/>
    <property type="match status" value="2"/>
</dbReference>
<dbReference type="Pfam" id="PF18962">
    <property type="entry name" value="Por_Secre_tail"/>
    <property type="match status" value="1"/>
</dbReference>
<dbReference type="Gene3D" id="2.130.10.130">
    <property type="entry name" value="Integrin alpha, N-terminal"/>
    <property type="match status" value="2"/>
</dbReference>
<dbReference type="PANTHER" id="PTHR46580">
    <property type="entry name" value="SENSOR KINASE-RELATED"/>
    <property type="match status" value="1"/>
</dbReference>